<keyword evidence="6 7" id="KW-0413">Isomerase</keyword>
<organism evidence="9 10">
    <name type="scientific">Marinobacter excellens HL-55</name>
    <dbReference type="NCBI Taxonomy" id="1305731"/>
    <lineage>
        <taxon>Bacteria</taxon>
        <taxon>Pseudomonadati</taxon>
        <taxon>Pseudomonadota</taxon>
        <taxon>Gammaproteobacteria</taxon>
        <taxon>Pseudomonadales</taxon>
        <taxon>Marinobacteraceae</taxon>
        <taxon>Marinobacter</taxon>
    </lineage>
</organism>
<dbReference type="InterPro" id="IPR000297">
    <property type="entry name" value="PPIase_PpiC"/>
</dbReference>
<evidence type="ECO:0000313" key="10">
    <source>
        <dbReference type="Proteomes" id="UP000050416"/>
    </source>
</evidence>
<evidence type="ECO:0000313" key="9">
    <source>
        <dbReference type="EMBL" id="KPQ29881.1"/>
    </source>
</evidence>
<protein>
    <recommendedName>
        <fullName evidence="7">Chaperone SurA</fullName>
    </recommendedName>
    <alternativeName>
        <fullName evidence="7">Peptidyl-prolyl cis-trans isomerase SurA</fullName>
        <shortName evidence="7">PPIase SurA</shortName>
        <ecNumber evidence="7">5.2.1.8</ecNumber>
    </alternativeName>
    <alternativeName>
        <fullName evidence="7">Rotamase SurA</fullName>
    </alternativeName>
</protein>
<dbReference type="PROSITE" id="PS50198">
    <property type="entry name" value="PPIC_PPIASE_2"/>
    <property type="match status" value="2"/>
</dbReference>
<name>A0A0P7YJX9_9GAMM</name>
<dbReference type="InterPro" id="IPR015391">
    <property type="entry name" value="SurA_N"/>
</dbReference>
<dbReference type="PANTHER" id="PTHR47637:SF1">
    <property type="entry name" value="CHAPERONE SURA"/>
    <property type="match status" value="1"/>
</dbReference>
<evidence type="ECO:0000256" key="2">
    <source>
        <dbReference type="ARBA" id="ARBA00022737"/>
    </source>
</evidence>
<keyword evidence="2 7" id="KW-0677">Repeat</keyword>
<reference evidence="9 10" key="1">
    <citation type="submission" date="2015-09" db="EMBL/GenBank/DDBJ databases">
        <title>Identification and resolution of microdiversity through metagenomic sequencing of parallel consortia.</title>
        <authorList>
            <person name="Nelson W.C."/>
            <person name="Romine M.F."/>
            <person name="Lindemann S.R."/>
        </authorList>
    </citation>
    <scope>NUCLEOTIDE SEQUENCE [LARGE SCALE GENOMIC DNA]</scope>
    <source>
        <strain evidence="9">HL-55</strain>
    </source>
</reference>
<dbReference type="Gene3D" id="1.10.4030.10">
    <property type="entry name" value="Porin chaperone SurA, peptide-binding domain"/>
    <property type="match status" value="1"/>
</dbReference>
<dbReference type="PROSITE" id="PS01096">
    <property type="entry name" value="PPIC_PPIASE_1"/>
    <property type="match status" value="1"/>
</dbReference>
<evidence type="ECO:0000256" key="7">
    <source>
        <dbReference type="HAMAP-Rule" id="MF_01183"/>
    </source>
</evidence>
<dbReference type="GO" id="GO:0051082">
    <property type="term" value="F:unfolded protein binding"/>
    <property type="evidence" value="ECO:0007669"/>
    <property type="project" value="UniProtKB-UniRule"/>
</dbReference>
<evidence type="ECO:0000256" key="5">
    <source>
        <dbReference type="ARBA" id="ARBA00023186"/>
    </source>
</evidence>
<dbReference type="OrthoDB" id="14196at2"/>
<evidence type="ECO:0000259" key="8">
    <source>
        <dbReference type="PROSITE" id="PS50198"/>
    </source>
</evidence>
<dbReference type="EC" id="5.2.1.8" evidence="7"/>
<evidence type="ECO:0000256" key="4">
    <source>
        <dbReference type="ARBA" id="ARBA00023110"/>
    </source>
</evidence>
<feature type="domain" description="PpiC" evidence="8">
    <location>
        <begin position="177"/>
        <end position="278"/>
    </location>
</feature>
<dbReference type="InterPro" id="IPR027304">
    <property type="entry name" value="Trigger_fact/SurA_dom_sf"/>
</dbReference>
<dbReference type="Pfam" id="PF13616">
    <property type="entry name" value="Rotamase_3"/>
    <property type="match status" value="1"/>
</dbReference>
<dbReference type="GO" id="GO:0042277">
    <property type="term" value="F:peptide binding"/>
    <property type="evidence" value="ECO:0007669"/>
    <property type="project" value="InterPro"/>
</dbReference>
<dbReference type="Pfam" id="PF09312">
    <property type="entry name" value="SurA_N"/>
    <property type="match status" value="1"/>
</dbReference>
<evidence type="ECO:0000256" key="6">
    <source>
        <dbReference type="ARBA" id="ARBA00023235"/>
    </source>
</evidence>
<keyword evidence="5 7" id="KW-0143">Chaperone</keyword>
<dbReference type="GO" id="GO:0043165">
    <property type="term" value="P:Gram-negative-bacterium-type cell outer membrane assembly"/>
    <property type="evidence" value="ECO:0007669"/>
    <property type="project" value="InterPro"/>
</dbReference>
<keyword evidence="1 7" id="KW-0732">Signal</keyword>
<dbReference type="EMBL" id="LJZQ01000004">
    <property type="protein sequence ID" value="KPQ29881.1"/>
    <property type="molecule type" value="Genomic_DNA"/>
</dbReference>
<dbReference type="Pfam" id="PF00639">
    <property type="entry name" value="Rotamase"/>
    <property type="match status" value="1"/>
</dbReference>
<dbReference type="InterPro" id="IPR023034">
    <property type="entry name" value="PPIase_SurA"/>
</dbReference>
<gene>
    <name evidence="7 9" type="primary">surA</name>
    <name evidence="9" type="ORF">HLUCCX14_04430</name>
</gene>
<dbReference type="InterPro" id="IPR050280">
    <property type="entry name" value="OMP_Chaperone_SurA"/>
</dbReference>
<dbReference type="GO" id="GO:0050821">
    <property type="term" value="P:protein stabilization"/>
    <property type="evidence" value="ECO:0007669"/>
    <property type="project" value="InterPro"/>
</dbReference>
<dbReference type="HAMAP" id="MF_01183">
    <property type="entry name" value="Chaperone_SurA"/>
    <property type="match status" value="1"/>
</dbReference>
<keyword evidence="4 7" id="KW-0697">Rotamase</keyword>
<feature type="signal peptide" evidence="7">
    <location>
        <begin position="1"/>
        <end position="26"/>
    </location>
</feature>
<evidence type="ECO:0000256" key="3">
    <source>
        <dbReference type="ARBA" id="ARBA00022764"/>
    </source>
</evidence>
<dbReference type="InterPro" id="IPR046357">
    <property type="entry name" value="PPIase_dom_sf"/>
</dbReference>
<dbReference type="Proteomes" id="UP000050416">
    <property type="component" value="Unassembled WGS sequence"/>
</dbReference>
<dbReference type="STRING" id="1305731.GCA_000934705_03440"/>
<dbReference type="SUPFAM" id="SSF54534">
    <property type="entry name" value="FKBP-like"/>
    <property type="match status" value="2"/>
</dbReference>
<dbReference type="PANTHER" id="PTHR47637">
    <property type="entry name" value="CHAPERONE SURA"/>
    <property type="match status" value="1"/>
</dbReference>
<sequence length="447" mass="50031" precursor="true">MKATLRHGLTLLLTLAMMALALTAHAERKVLDRVVAIVDDDVILQTGLEARVNTIVGRLSAQGTGLPPRELLVERVLDQLISESIQLQMAEQMGMRISDNELNETLSNIARSNNLTLAQFEEQLAEEGVTYQQAREQIRDEMLAGRVQQRRVGNRVRITDREVENYLQAQAGRGPDAAEYRLAYIYLQVDDPGNEASVDEVRAKAENLRQQILDGRDFREVAVAESDAGNALEGGDLGWRTDSQLPSLVAPVVPDMEVGVPSDVLENNSGFHLVIVMDKRGGEEQMVIQQHRVRHILVRPSEAVTEAEAETRVRDIYQQLQDGANFATLARELSDDPVSGSDGGNLGWVSPGQMVPGFEQAMMEAEVGEIYGPIRSQFGWHILEVEERRQQDVTADNRQSQARQAIYQRKFETELQNWLREIRDEAFVEFKGEYADLNPATEEDDAS</sequence>
<proteinExistence type="inferred from homology"/>
<feature type="domain" description="PpiC" evidence="8">
    <location>
        <begin position="288"/>
        <end position="387"/>
    </location>
</feature>
<evidence type="ECO:0000256" key="1">
    <source>
        <dbReference type="ARBA" id="ARBA00022729"/>
    </source>
</evidence>
<feature type="chain" id="PRO_5008993187" description="Chaperone SurA" evidence="7">
    <location>
        <begin position="27"/>
        <end position="447"/>
    </location>
</feature>
<accession>A0A0P7YJX9</accession>
<comment type="caution">
    <text evidence="9">The sequence shown here is derived from an EMBL/GenBank/DDBJ whole genome shotgun (WGS) entry which is preliminary data.</text>
</comment>
<dbReference type="GO" id="GO:0006457">
    <property type="term" value="P:protein folding"/>
    <property type="evidence" value="ECO:0007669"/>
    <property type="project" value="UniProtKB-UniRule"/>
</dbReference>
<dbReference type="GO" id="GO:0003755">
    <property type="term" value="F:peptidyl-prolyl cis-trans isomerase activity"/>
    <property type="evidence" value="ECO:0007669"/>
    <property type="project" value="UniProtKB-UniRule"/>
</dbReference>
<dbReference type="PATRIC" id="fig|1305731.5.peg.2982"/>
<keyword evidence="3 7" id="KW-0574">Periplasm</keyword>
<comment type="function">
    <text evidence="7">Chaperone involved in the correct folding and assembly of outer membrane proteins. Recognizes specific patterns of aromatic residues and the orientation of their side chains, which are found more frequently in integral outer membrane proteins. May act in both early periplasmic and late outer membrane-associated steps of protein maturation.</text>
</comment>
<dbReference type="GO" id="GO:0030288">
    <property type="term" value="C:outer membrane-bounded periplasmic space"/>
    <property type="evidence" value="ECO:0007669"/>
    <property type="project" value="InterPro"/>
</dbReference>
<comment type="subcellular location">
    <subcellularLocation>
        <location evidence="7">Periplasm</location>
    </subcellularLocation>
    <text evidence="7">Is capable of associating with the outer membrane.</text>
</comment>
<dbReference type="InterPro" id="IPR023058">
    <property type="entry name" value="PPIase_PpiC_CS"/>
</dbReference>
<comment type="catalytic activity">
    <reaction evidence="7">
        <text>[protein]-peptidylproline (omega=180) = [protein]-peptidylproline (omega=0)</text>
        <dbReference type="Rhea" id="RHEA:16237"/>
        <dbReference type="Rhea" id="RHEA-COMP:10747"/>
        <dbReference type="Rhea" id="RHEA-COMP:10748"/>
        <dbReference type="ChEBI" id="CHEBI:83833"/>
        <dbReference type="ChEBI" id="CHEBI:83834"/>
        <dbReference type="EC" id="5.2.1.8"/>
    </reaction>
</comment>
<dbReference type="Gene3D" id="3.10.50.40">
    <property type="match status" value="2"/>
</dbReference>
<comment type="domain">
    <text evidence="7">The PPIase activity resides only in the second parvulin domain. The N-terminal region and the C-terminal tail are necessary and sufficient for the chaperone activity of SurA. The PPIase activity is dispensable for SurA to function as a chaperone. The N-terminal region and the C-terminal tail are also required for porin recognition.</text>
</comment>
<dbReference type="AlphaFoldDB" id="A0A0P7YJX9"/>
<dbReference type="SUPFAM" id="SSF109998">
    <property type="entry name" value="Triger factor/SurA peptide-binding domain-like"/>
    <property type="match status" value="1"/>
</dbReference>